<dbReference type="OrthoDB" id="1417722at2759"/>
<evidence type="ECO:0000313" key="3">
    <source>
        <dbReference type="Proteomes" id="UP001153076"/>
    </source>
</evidence>
<evidence type="ECO:0000256" key="1">
    <source>
        <dbReference type="SAM" id="MobiDB-lite"/>
    </source>
</evidence>
<sequence length="531" mass="58808">MDVTGMRSKKIHHKGGCSDVQFVKPSGGMVDVVLRHRCTLEAVCCFNAELEQVQRSAMEEIMWRPVLKYMPFVKDRHLTKSFKVGSIEVYFTVYVVALPTGPPTAGKQVTFEQGKGACEVEDVIKATMDDHLSRQRSRRCTTHLDVKLYRNYVSVTVELCKQNNTPRMLGLFRKSYSLLVLSGLLFPRSVGGVVWELIGKTEDLKGIGEYNWSTTIWSFLVEAIEDMKQKIPLKKNLQIPSFTMVWFHEHTNLYAPVDETCMPQIASWVNLYIGRKYDAAVLISSVKDNQMRFNLSSYIALRLVKEVYVATKKKVEYMTALVLAKGDGVRVHKGSVLPSRGEGSRESHDTSARVADSEDRYNVCCVPRKGSLRTDAGNGGYENPFQSEQTVIFSADSRDGHIKVTTHVSEEPKVQERGSCIPERDTVSIGTQPVLPVGPEGEEQGPTLGEAEPMGTTTMRDSNGAQLWNIEEVTLIVGGVPHATQDMADKAVEGTVVASQGGNDGVVVIEPDMDGCNPAQDYAEVLATAYP</sequence>
<dbReference type="Proteomes" id="UP001153076">
    <property type="component" value="Unassembled WGS sequence"/>
</dbReference>
<feature type="region of interest" description="Disordered" evidence="1">
    <location>
        <begin position="335"/>
        <end position="354"/>
    </location>
</feature>
<protein>
    <recommendedName>
        <fullName evidence="4">Aminotransferase-like plant mobile domain-containing protein</fullName>
    </recommendedName>
</protein>
<keyword evidence="3" id="KW-1185">Reference proteome</keyword>
<name>A0A9Q1GIX6_9CARY</name>
<feature type="region of interest" description="Disordered" evidence="1">
    <location>
        <begin position="429"/>
        <end position="455"/>
    </location>
</feature>
<evidence type="ECO:0000313" key="2">
    <source>
        <dbReference type="EMBL" id="KAJ8420054.1"/>
    </source>
</evidence>
<dbReference type="AlphaFoldDB" id="A0A9Q1GIX6"/>
<reference evidence="2" key="1">
    <citation type="submission" date="2022-04" db="EMBL/GenBank/DDBJ databases">
        <title>Carnegiea gigantea Genome sequencing and assembly v2.</title>
        <authorList>
            <person name="Copetti D."/>
            <person name="Sanderson M.J."/>
            <person name="Burquez A."/>
            <person name="Wojciechowski M.F."/>
        </authorList>
    </citation>
    <scope>NUCLEOTIDE SEQUENCE</scope>
    <source>
        <strain evidence="2">SGP5-SGP5p</strain>
        <tissue evidence="2">Aerial part</tissue>
    </source>
</reference>
<dbReference type="EMBL" id="JAKOGI010003921">
    <property type="protein sequence ID" value="KAJ8420054.1"/>
    <property type="molecule type" value="Genomic_DNA"/>
</dbReference>
<gene>
    <name evidence="2" type="ORF">Cgig2_006341</name>
</gene>
<comment type="caution">
    <text evidence="2">The sequence shown here is derived from an EMBL/GenBank/DDBJ whole genome shotgun (WGS) entry which is preliminary data.</text>
</comment>
<proteinExistence type="predicted"/>
<evidence type="ECO:0008006" key="4">
    <source>
        <dbReference type="Google" id="ProtNLM"/>
    </source>
</evidence>
<accession>A0A9Q1GIX6</accession>
<organism evidence="2 3">
    <name type="scientific">Carnegiea gigantea</name>
    <dbReference type="NCBI Taxonomy" id="171969"/>
    <lineage>
        <taxon>Eukaryota</taxon>
        <taxon>Viridiplantae</taxon>
        <taxon>Streptophyta</taxon>
        <taxon>Embryophyta</taxon>
        <taxon>Tracheophyta</taxon>
        <taxon>Spermatophyta</taxon>
        <taxon>Magnoliopsida</taxon>
        <taxon>eudicotyledons</taxon>
        <taxon>Gunneridae</taxon>
        <taxon>Pentapetalae</taxon>
        <taxon>Caryophyllales</taxon>
        <taxon>Cactineae</taxon>
        <taxon>Cactaceae</taxon>
        <taxon>Cactoideae</taxon>
        <taxon>Echinocereeae</taxon>
        <taxon>Carnegiea</taxon>
    </lineage>
</organism>
<feature type="compositionally biased region" description="Basic and acidic residues" evidence="1">
    <location>
        <begin position="342"/>
        <end position="354"/>
    </location>
</feature>